<name>A0ABP0HYG1_9DINO</name>
<dbReference type="InterPro" id="IPR011990">
    <property type="entry name" value="TPR-like_helical_dom_sf"/>
</dbReference>
<keyword evidence="3" id="KW-1185">Reference proteome</keyword>
<proteinExistence type="predicted"/>
<keyword evidence="1" id="KW-0677">Repeat</keyword>
<evidence type="ECO:0000256" key="1">
    <source>
        <dbReference type="ARBA" id="ARBA00022737"/>
    </source>
</evidence>
<comment type="caution">
    <text evidence="2">The sequence shown here is derived from an EMBL/GenBank/DDBJ whole genome shotgun (WGS) entry which is preliminary data.</text>
</comment>
<evidence type="ECO:0000313" key="3">
    <source>
        <dbReference type="Proteomes" id="UP001642464"/>
    </source>
</evidence>
<accession>A0ABP0HYG1</accession>
<dbReference type="Pfam" id="PF13041">
    <property type="entry name" value="PPR_2"/>
    <property type="match status" value="1"/>
</dbReference>
<dbReference type="PANTHER" id="PTHR47447:SF17">
    <property type="entry name" value="OS12G0638900 PROTEIN"/>
    <property type="match status" value="1"/>
</dbReference>
<sequence length="254" mass="27777">MSKKRLREVTQRLRECQTTSRRSWQEGLQILENAIAESVKVDVIAISILLAVAQKAAAWTAAFALLEDMLCRAISPNEVTYGTLLSACQKPMLWQETLDLLRTRSPKPRLVAFNAGLGSCRVAWSIALLMLSCGLSRRLPADIVTYNTVTSACETWPLAAKLLATATKASHGLRCTVIGHNAVIAASRESGAWREAMDRFTWMQLQGTVLSHLKSVGTYGPAEQLGDPELTGLIWRERKSLASGQLCGAGVRKP</sequence>
<protein>
    <submittedName>
        <fullName evidence="2">Mitochondrial</fullName>
    </submittedName>
</protein>
<dbReference type="Gene3D" id="1.25.40.10">
    <property type="entry name" value="Tetratricopeptide repeat domain"/>
    <property type="match status" value="1"/>
</dbReference>
<evidence type="ECO:0000313" key="2">
    <source>
        <dbReference type="EMBL" id="CAK8994682.1"/>
    </source>
</evidence>
<dbReference type="PANTHER" id="PTHR47447">
    <property type="entry name" value="OS03G0856100 PROTEIN"/>
    <property type="match status" value="1"/>
</dbReference>
<dbReference type="InterPro" id="IPR002885">
    <property type="entry name" value="PPR_rpt"/>
</dbReference>
<dbReference type="Proteomes" id="UP001642464">
    <property type="component" value="Unassembled WGS sequence"/>
</dbReference>
<dbReference type="EMBL" id="CAXAMM010002091">
    <property type="protein sequence ID" value="CAK8994682.1"/>
    <property type="molecule type" value="Genomic_DNA"/>
</dbReference>
<gene>
    <name evidence="2" type="ORF">SCF082_LOCUS4033</name>
</gene>
<reference evidence="2 3" key="1">
    <citation type="submission" date="2024-02" db="EMBL/GenBank/DDBJ databases">
        <authorList>
            <person name="Chen Y."/>
            <person name="Shah S."/>
            <person name="Dougan E. K."/>
            <person name="Thang M."/>
            <person name="Chan C."/>
        </authorList>
    </citation>
    <scope>NUCLEOTIDE SEQUENCE [LARGE SCALE GENOMIC DNA]</scope>
</reference>
<organism evidence="2 3">
    <name type="scientific">Durusdinium trenchii</name>
    <dbReference type="NCBI Taxonomy" id="1381693"/>
    <lineage>
        <taxon>Eukaryota</taxon>
        <taxon>Sar</taxon>
        <taxon>Alveolata</taxon>
        <taxon>Dinophyceae</taxon>
        <taxon>Suessiales</taxon>
        <taxon>Symbiodiniaceae</taxon>
        <taxon>Durusdinium</taxon>
    </lineage>
</organism>